<evidence type="ECO:0000256" key="4">
    <source>
        <dbReference type="ARBA" id="ARBA00023288"/>
    </source>
</evidence>
<evidence type="ECO:0000256" key="3">
    <source>
        <dbReference type="ARBA" id="ARBA00023139"/>
    </source>
</evidence>
<dbReference type="InterPro" id="IPR018660">
    <property type="entry name" value="MliC"/>
</dbReference>
<feature type="chain" id="PRO_5039903867" evidence="5">
    <location>
        <begin position="31"/>
        <end position="446"/>
    </location>
</feature>
<keyword evidence="3" id="KW-0564">Palmitate</keyword>
<reference evidence="8" key="1">
    <citation type="submission" date="2022-06" db="EMBL/GenBank/DDBJ databases">
        <title>Isolation and Genomics of Futiania mangrovii gen. nov., sp. nov., a Rare and Metabolically-versatile member in the Class Alphaproteobacteria.</title>
        <authorList>
            <person name="Liu L."/>
            <person name="Huang W.-C."/>
            <person name="Pan J."/>
            <person name="Li J."/>
            <person name="Huang Y."/>
            <person name="Du H."/>
            <person name="Liu Y."/>
            <person name="Li M."/>
        </authorList>
    </citation>
    <scope>NUCLEOTIDE SEQUENCE</scope>
    <source>
        <strain evidence="8">FT118</strain>
    </source>
</reference>
<evidence type="ECO:0000313" key="9">
    <source>
        <dbReference type="Proteomes" id="UP001055804"/>
    </source>
</evidence>
<dbReference type="Pfam" id="PF03724">
    <property type="entry name" value="META"/>
    <property type="match status" value="1"/>
</dbReference>
<keyword evidence="1 5" id="KW-0732">Signal</keyword>
<comment type="caution">
    <text evidence="8">The sequence shown here is derived from an EMBL/GenBank/DDBJ whole genome shotgun (WGS) entry which is preliminary data.</text>
</comment>
<organism evidence="8 9">
    <name type="scientific">Futiania mangrovi</name>
    <dbReference type="NCBI Taxonomy" id="2959716"/>
    <lineage>
        <taxon>Bacteria</taxon>
        <taxon>Pseudomonadati</taxon>
        <taxon>Pseudomonadota</taxon>
        <taxon>Alphaproteobacteria</taxon>
        <taxon>Futianiales</taxon>
        <taxon>Futianiaceae</taxon>
        <taxon>Futiania</taxon>
    </lineage>
</organism>
<dbReference type="Proteomes" id="UP001055804">
    <property type="component" value="Unassembled WGS sequence"/>
</dbReference>
<dbReference type="InterPro" id="IPR038670">
    <property type="entry name" value="HslJ-like_sf"/>
</dbReference>
<dbReference type="AlphaFoldDB" id="A0A9J6PAA1"/>
<dbReference type="Gene3D" id="2.40.128.270">
    <property type="match status" value="1"/>
</dbReference>
<sequence length="446" mass="48328">MQPIAAIRSATVPVAAALLALLLAACVPTARPGTPLPQPQPRGFVIEGELGYRERIALPPGVTALVTLTEERTGRVVAERRWRPGRQVPLPFALEIDPARLDRDAFYVLEGGILENGGAIWITDEIPVEFGRAATRGRIDVGTLMMERPLPGGFASLMRCGADEVRIASGRDRLLMTHRNRTYEMVRVRSGSGARYEAVNDPSTTYWSKGERATVAIRGRTLPECTIVRDDAQASVSGPALPFRAQGNEPGWTLDITRRGMTYSGDYGQTRVSTPLPEPVRIRGGVRYTARTEAGTLSVSILERACNDSMSGMPHPYFVRVAVNGRWHDGCGGRPMDLLTGDWIVTELAGRGVSASAQGTISFGTDGRVSGRAFCNRYNGNYRLTGETLTFSRLAATKMACPPAQMDLESRFFGLLGEVRRFGIASNGALVLHTDGGGRIVARRAD</sequence>
<keyword evidence="2" id="KW-0472">Membrane</keyword>
<dbReference type="SUPFAM" id="SSF141488">
    <property type="entry name" value="YdhA-like"/>
    <property type="match status" value="1"/>
</dbReference>
<dbReference type="Gene3D" id="2.40.128.200">
    <property type="match status" value="1"/>
</dbReference>
<evidence type="ECO:0000259" key="6">
    <source>
        <dbReference type="Pfam" id="PF03724"/>
    </source>
</evidence>
<evidence type="ECO:0000256" key="5">
    <source>
        <dbReference type="SAM" id="SignalP"/>
    </source>
</evidence>
<protein>
    <submittedName>
        <fullName evidence="8">META domain-containing protein</fullName>
    </submittedName>
</protein>
<proteinExistence type="predicted"/>
<evidence type="ECO:0000259" key="7">
    <source>
        <dbReference type="Pfam" id="PF09864"/>
    </source>
</evidence>
<dbReference type="InterPro" id="IPR053147">
    <property type="entry name" value="Hsp_HslJ-like"/>
</dbReference>
<gene>
    <name evidence="8" type="ORF">NJQ99_05960</name>
</gene>
<dbReference type="PANTHER" id="PTHR35535">
    <property type="entry name" value="HEAT SHOCK PROTEIN HSLJ"/>
    <property type="match status" value="1"/>
</dbReference>
<dbReference type="EMBL" id="JAMZFT010000001">
    <property type="protein sequence ID" value="MCP1335949.1"/>
    <property type="molecule type" value="Genomic_DNA"/>
</dbReference>
<feature type="domain" description="DUF306" evidence="6">
    <location>
        <begin position="338"/>
        <end position="440"/>
    </location>
</feature>
<name>A0A9J6PAA1_9PROT</name>
<dbReference type="Pfam" id="PF09864">
    <property type="entry name" value="MliC"/>
    <property type="match status" value="1"/>
</dbReference>
<accession>A0A9J6PAA1</accession>
<keyword evidence="4" id="KW-0449">Lipoprotein</keyword>
<feature type="domain" description="C-type lysozyme inhibitor" evidence="7">
    <location>
        <begin position="169"/>
        <end position="220"/>
    </location>
</feature>
<evidence type="ECO:0000256" key="1">
    <source>
        <dbReference type="ARBA" id="ARBA00022729"/>
    </source>
</evidence>
<dbReference type="RefSeq" id="WP_269331873.1">
    <property type="nucleotide sequence ID" value="NZ_JAMZFT010000001.1"/>
</dbReference>
<evidence type="ECO:0000256" key="2">
    <source>
        <dbReference type="ARBA" id="ARBA00023136"/>
    </source>
</evidence>
<feature type="signal peptide" evidence="5">
    <location>
        <begin position="1"/>
        <end position="30"/>
    </location>
</feature>
<dbReference type="PANTHER" id="PTHR35535:SF1">
    <property type="entry name" value="HEAT SHOCK PROTEIN HSLJ"/>
    <property type="match status" value="1"/>
</dbReference>
<keyword evidence="9" id="KW-1185">Reference proteome</keyword>
<dbReference type="InterPro" id="IPR036328">
    <property type="entry name" value="MliC_sf"/>
</dbReference>
<evidence type="ECO:0000313" key="8">
    <source>
        <dbReference type="EMBL" id="MCP1335949.1"/>
    </source>
</evidence>
<dbReference type="InterPro" id="IPR005184">
    <property type="entry name" value="DUF306_Meta_HslJ"/>
</dbReference>
<dbReference type="Pfam" id="PF09619">
    <property type="entry name" value="YscW"/>
    <property type="match status" value="1"/>
</dbReference>
<dbReference type="InterPro" id="IPR039366">
    <property type="entry name" value="Pilotin"/>
</dbReference>